<dbReference type="OrthoDB" id="7593450at2"/>
<evidence type="ECO:0000313" key="1">
    <source>
        <dbReference type="EMBL" id="BAU48711.1"/>
    </source>
</evidence>
<evidence type="ECO:0000313" key="2">
    <source>
        <dbReference type="Proteomes" id="UP000218899"/>
    </source>
</evidence>
<dbReference type="Pfam" id="PF06041">
    <property type="entry name" value="DUF924"/>
    <property type="match status" value="1"/>
</dbReference>
<dbReference type="SUPFAM" id="SSF48452">
    <property type="entry name" value="TPR-like"/>
    <property type="match status" value="1"/>
</dbReference>
<gene>
    <name evidence="1" type="ORF">SVA_2161</name>
</gene>
<dbReference type="Proteomes" id="UP000218899">
    <property type="component" value="Chromosome"/>
</dbReference>
<proteinExistence type="predicted"/>
<reference evidence="1 2" key="1">
    <citation type="submission" date="2015-08" db="EMBL/GenBank/DDBJ databases">
        <title>Complete genome sequence of Sulfurifustis variabilis.</title>
        <authorList>
            <person name="Miura A."/>
            <person name="Kojima H."/>
            <person name="Fukui M."/>
        </authorList>
    </citation>
    <scope>NUCLEOTIDE SEQUENCE [LARGE SCALE GENOMIC DNA]</scope>
    <source>
        <strain evidence="2">skN76</strain>
    </source>
</reference>
<sequence length="208" mass="23491">MTEQAVARQDDLLNFWFGPLGPDGFPRGDRSRLWFGGASEMDDAIRARFADDVELAVSGSLDAWGETARGRLALILLLDQFPRNLFRGTPRAFACDTHALRHALAGLEEGQDGQLAPIERAFFYLPLEHAEDRGLQRRSVRVYEHLVREFPAAAAQLQGFLDYAVKHRDIIERFGRFPHRNAILGRASTPEEITFLETAERFGQGEPR</sequence>
<dbReference type="RefSeq" id="WP_096461195.1">
    <property type="nucleotide sequence ID" value="NZ_AP014936.1"/>
</dbReference>
<protein>
    <submittedName>
        <fullName evidence="1">Membrane protein</fullName>
    </submittedName>
</protein>
<keyword evidence="2" id="KW-1185">Reference proteome</keyword>
<dbReference type="Gene3D" id="1.20.58.320">
    <property type="entry name" value="TPR-like"/>
    <property type="match status" value="1"/>
</dbReference>
<dbReference type="AlphaFoldDB" id="A0A1B4VC47"/>
<dbReference type="EMBL" id="AP014936">
    <property type="protein sequence ID" value="BAU48711.1"/>
    <property type="molecule type" value="Genomic_DNA"/>
</dbReference>
<organism evidence="1 2">
    <name type="scientific">Sulfurifustis variabilis</name>
    <dbReference type="NCBI Taxonomy" id="1675686"/>
    <lineage>
        <taxon>Bacteria</taxon>
        <taxon>Pseudomonadati</taxon>
        <taxon>Pseudomonadota</taxon>
        <taxon>Gammaproteobacteria</taxon>
        <taxon>Acidiferrobacterales</taxon>
        <taxon>Acidiferrobacteraceae</taxon>
        <taxon>Sulfurifustis</taxon>
    </lineage>
</organism>
<dbReference type="Gene3D" id="1.25.40.10">
    <property type="entry name" value="Tetratricopeptide repeat domain"/>
    <property type="match status" value="1"/>
</dbReference>
<dbReference type="KEGG" id="sva:SVA_2161"/>
<dbReference type="InterPro" id="IPR011990">
    <property type="entry name" value="TPR-like_helical_dom_sf"/>
</dbReference>
<accession>A0A1B4VC47</accession>
<dbReference type="InterPro" id="IPR010323">
    <property type="entry name" value="DUF924"/>
</dbReference>
<name>A0A1B4VC47_9GAMM</name>